<sequence>MADEEQKLVAELTTHDISSIFCSFNRDYLVRNNGEQVSVETLKRKKVGLYFSASWCGQCRHFTPTLVEVYDDILSRTNDFEIVFITSDEDNESFEEYFSKMTWLAVPFSDIETCDDLEKLFNVKGTPHLVVLDENGKLLTEDGVNIIRDYEVEAYPFTPERIRELVELKERARKEQTLMSILVHDSCDFVLSADGLKVPVSELEGNTVGLYFSLSSHRSCIIFTSTLIEVYEKLKAKGENFNIVLVPFDDDEEESSKPGFGTESWYSLPKMDKRCIRLARYFDLSTIPTLVIIGPDGKTLQPNAIEAIKDHGVHAYPFSHERFVELERIEKAQQEAQTLESLLVYGDQDFVIDGSGAKVSLTKLVGKNILLFFSAHWCPPCRAFVPKLAEAYKQIKAKDDAFEIIYISNDKDQNSFEEFFAMMPWLALPFDDEREAYLSRKFRVFGKPKLVAIGPNGKTVSTEARELIIVHGPKAYPFTYERINEIESELEKVAGDWPKKVKHALHNEHELLLTRRRAYTCDGCEEDGHIWSFYCEECHFDLHPKCALVGKHGSTESYDWEHDITSNPAWICHGHVCVMK</sequence>
<comment type="catalytic activity">
    <reaction evidence="6">
        <text>[protein]-dithiol + NAD(+) = [protein]-disulfide + NADH + H(+)</text>
        <dbReference type="Rhea" id="RHEA:18749"/>
        <dbReference type="Rhea" id="RHEA-COMP:10593"/>
        <dbReference type="Rhea" id="RHEA-COMP:10594"/>
        <dbReference type="ChEBI" id="CHEBI:15378"/>
        <dbReference type="ChEBI" id="CHEBI:29950"/>
        <dbReference type="ChEBI" id="CHEBI:50058"/>
        <dbReference type="ChEBI" id="CHEBI:57540"/>
        <dbReference type="ChEBI" id="CHEBI:57945"/>
        <dbReference type="EC" id="1.8.1.8"/>
    </reaction>
</comment>
<dbReference type="EC" id="1.8.1.8" evidence="1"/>
<dbReference type="EMBL" id="JBDFQZ010000002">
    <property type="protein sequence ID" value="KAK9751045.1"/>
    <property type="molecule type" value="Genomic_DNA"/>
</dbReference>
<evidence type="ECO:0000313" key="9">
    <source>
        <dbReference type="EMBL" id="KAK9751044.1"/>
    </source>
</evidence>
<evidence type="ECO:0000256" key="6">
    <source>
        <dbReference type="ARBA" id="ARBA00047388"/>
    </source>
</evidence>
<evidence type="ECO:0000256" key="7">
    <source>
        <dbReference type="ARBA" id="ARBA00047804"/>
    </source>
</evidence>
<dbReference type="Pfam" id="PF13905">
    <property type="entry name" value="Thioredoxin_8"/>
    <property type="match status" value="3"/>
</dbReference>
<dbReference type="GO" id="GO:0004791">
    <property type="term" value="F:thioredoxin-disulfide reductase (NADPH) activity"/>
    <property type="evidence" value="ECO:0007669"/>
    <property type="project" value="InterPro"/>
</dbReference>
<dbReference type="Pfam" id="PF03107">
    <property type="entry name" value="C1_2"/>
    <property type="match status" value="1"/>
</dbReference>
<name>A0AAW1MZ75_SAPOF</name>
<comment type="caution">
    <text evidence="9">The sequence shown here is derived from an EMBL/GenBank/DDBJ whole genome shotgun (WGS) entry which is preliminary data.</text>
</comment>
<comment type="catalytic activity">
    <reaction evidence="7">
        <text>[protein]-dithiol + NADP(+) = [protein]-disulfide + NADPH + H(+)</text>
        <dbReference type="Rhea" id="RHEA:18753"/>
        <dbReference type="Rhea" id="RHEA-COMP:10593"/>
        <dbReference type="Rhea" id="RHEA-COMP:10594"/>
        <dbReference type="ChEBI" id="CHEBI:15378"/>
        <dbReference type="ChEBI" id="CHEBI:29950"/>
        <dbReference type="ChEBI" id="CHEBI:50058"/>
        <dbReference type="ChEBI" id="CHEBI:57783"/>
        <dbReference type="ChEBI" id="CHEBI:58349"/>
        <dbReference type="EC" id="1.8.1.8"/>
    </reaction>
</comment>
<dbReference type="InterPro" id="IPR052259">
    <property type="entry name" value="Nucleoredoxin-like"/>
</dbReference>
<dbReference type="CDD" id="cd03009">
    <property type="entry name" value="TryX_like_TryX_NRX"/>
    <property type="match status" value="2"/>
</dbReference>
<accession>A0AAW1MZ75</accession>
<dbReference type="SUPFAM" id="SSF57889">
    <property type="entry name" value="Cysteine-rich domain"/>
    <property type="match status" value="1"/>
</dbReference>
<dbReference type="InterPro" id="IPR036249">
    <property type="entry name" value="Thioredoxin-like_sf"/>
</dbReference>
<dbReference type="EMBL" id="JBDFQZ010000002">
    <property type="protein sequence ID" value="KAK9751044.1"/>
    <property type="molecule type" value="Genomic_DNA"/>
</dbReference>
<comment type="similarity">
    <text evidence="5">Belongs to the nucleoredoxin family.</text>
</comment>
<protein>
    <recommendedName>
        <fullName evidence="1">protein-disulfide reductase</fullName>
        <ecNumber evidence="1">1.8.1.8</ecNumber>
    </recommendedName>
</protein>
<feature type="domain" description="Thioredoxin" evidence="8">
    <location>
        <begin position="15"/>
        <end position="171"/>
    </location>
</feature>
<evidence type="ECO:0000256" key="4">
    <source>
        <dbReference type="ARBA" id="ARBA00023027"/>
    </source>
</evidence>
<dbReference type="InterPro" id="IPR017937">
    <property type="entry name" value="Thioredoxin_CS"/>
</dbReference>
<dbReference type="PROSITE" id="PS00194">
    <property type="entry name" value="THIOREDOXIN_1"/>
    <property type="match status" value="1"/>
</dbReference>
<dbReference type="InterPro" id="IPR012336">
    <property type="entry name" value="Thioredoxin-like_fold"/>
</dbReference>
<dbReference type="AlphaFoldDB" id="A0AAW1MZ75"/>
<evidence type="ECO:0000313" key="10">
    <source>
        <dbReference type="Proteomes" id="UP001443914"/>
    </source>
</evidence>
<reference evidence="9 10" key="1">
    <citation type="submission" date="2024-03" db="EMBL/GenBank/DDBJ databases">
        <title>WGS assembly of Saponaria officinalis var. Norfolk2.</title>
        <authorList>
            <person name="Jenkins J."/>
            <person name="Shu S."/>
            <person name="Grimwood J."/>
            <person name="Barry K."/>
            <person name="Goodstein D."/>
            <person name="Schmutz J."/>
            <person name="Leebens-Mack J."/>
            <person name="Osbourn A."/>
        </authorList>
    </citation>
    <scope>NUCLEOTIDE SEQUENCE [LARGE SCALE GENOMIC DNA]</scope>
    <source>
        <strain evidence="10">cv. Norfolk2</strain>
        <strain evidence="9">JIC</strain>
        <tissue evidence="9">Leaf</tissue>
    </source>
</reference>
<evidence type="ECO:0000256" key="1">
    <source>
        <dbReference type="ARBA" id="ARBA00012612"/>
    </source>
</evidence>
<organism evidence="9 10">
    <name type="scientific">Saponaria officinalis</name>
    <name type="common">Common soapwort</name>
    <name type="synonym">Lychnis saponaria</name>
    <dbReference type="NCBI Taxonomy" id="3572"/>
    <lineage>
        <taxon>Eukaryota</taxon>
        <taxon>Viridiplantae</taxon>
        <taxon>Streptophyta</taxon>
        <taxon>Embryophyta</taxon>
        <taxon>Tracheophyta</taxon>
        <taxon>Spermatophyta</taxon>
        <taxon>Magnoliopsida</taxon>
        <taxon>eudicotyledons</taxon>
        <taxon>Gunneridae</taxon>
        <taxon>Pentapetalae</taxon>
        <taxon>Caryophyllales</taxon>
        <taxon>Caryophyllaceae</taxon>
        <taxon>Caryophylleae</taxon>
        <taxon>Saponaria</taxon>
    </lineage>
</organism>
<dbReference type="PROSITE" id="PS51352">
    <property type="entry name" value="THIOREDOXIN_2"/>
    <property type="match status" value="2"/>
</dbReference>
<keyword evidence="2" id="KW-0677">Repeat</keyword>
<feature type="domain" description="Thioredoxin" evidence="8">
    <location>
        <begin position="333"/>
        <end position="492"/>
    </location>
</feature>
<proteinExistence type="inferred from homology"/>
<dbReference type="InterPro" id="IPR046349">
    <property type="entry name" value="C1-like_sf"/>
</dbReference>
<evidence type="ECO:0000256" key="5">
    <source>
        <dbReference type="ARBA" id="ARBA00025782"/>
    </source>
</evidence>
<dbReference type="InterPro" id="IPR004146">
    <property type="entry name" value="DC1"/>
</dbReference>
<evidence type="ECO:0000256" key="3">
    <source>
        <dbReference type="ARBA" id="ARBA00023002"/>
    </source>
</evidence>
<dbReference type="PANTHER" id="PTHR13871:SF104">
    <property type="entry name" value="NUCLEOREDOXIN 1 ISOFORM X1-RELATED"/>
    <property type="match status" value="1"/>
</dbReference>
<keyword evidence="10" id="KW-1185">Reference proteome</keyword>
<evidence type="ECO:0000256" key="2">
    <source>
        <dbReference type="ARBA" id="ARBA00022737"/>
    </source>
</evidence>
<gene>
    <name evidence="9" type="ORF">RND81_02G237600</name>
</gene>
<evidence type="ECO:0000259" key="8">
    <source>
        <dbReference type="PROSITE" id="PS51352"/>
    </source>
</evidence>
<dbReference type="Gene3D" id="3.40.30.10">
    <property type="entry name" value="Glutaredoxin"/>
    <property type="match status" value="3"/>
</dbReference>
<keyword evidence="4" id="KW-0520">NAD</keyword>
<dbReference type="SUPFAM" id="SSF52833">
    <property type="entry name" value="Thioredoxin-like"/>
    <property type="match status" value="3"/>
</dbReference>
<dbReference type="PANTHER" id="PTHR13871">
    <property type="entry name" value="THIOREDOXIN"/>
    <property type="match status" value="1"/>
</dbReference>
<dbReference type="InterPro" id="IPR045870">
    <property type="entry name" value="TryX_NRX_thioredoxin_dom"/>
</dbReference>
<keyword evidence="3" id="KW-0560">Oxidoreductase</keyword>
<dbReference type="Proteomes" id="UP001443914">
    <property type="component" value="Unassembled WGS sequence"/>
</dbReference>
<dbReference type="EMBL" id="JBDFQZ010000002">
    <property type="protein sequence ID" value="KAK9751043.1"/>
    <property type="molecule type" value="Genomic_DNA"/>
</dbReference>
<dbReference type="InterPro" id="IPR013766">
    <property type="entry name" value="Thioredoxin_domain"/>
</dbReference>